<comment type="subunit">
    <text evidence="3">Forms a 24-polypeptide structural core with octahedral symmetry.</text>
</comment>
<dbReference type="Gene3D" id="3.30.559.10">
    <property type="entry name" value="Chloramphenicol acetyltransferase-like domain"/>
    <property type="match status" value="1"/>
</dbReference>
<keyword evidence="6 7" id="KW-0012">Acyltransferase</keyword>
<feature type="compositionally biased region" description="Basic and acidic residues" evidence="8">
    <location>
        <begin position="81"/>
        <end position="136"/>
    </location>
</feature>
<feature type="region of interest" description="Disordered" evidence="8">
    <location>
        <begin position="78"/>
        <end position="158"/>
    </location>
</feature>
<comment type="caution">
    <text evidence="11">The sequence shown here is derived from an EMBL/GenBank/DDBJ whole genome shotgun (WGS) entry which is preliminary data.</text>
</comment>
<reference evidence="11 12" key="1">
    <citation type="journal article" date="2017" name="ISME J.">
        <title>Energy and carbon metabolisms in a deep terrestrial subsurface fluid microbial community.</title>
        <authorList>
            <person name="Momper L."/>
            <person name="Jungbluth S.P."/>
            <person name="Lee M.D."/>
            <person name="Amend J.P."/>
        </authorList>
    </citation>
    <scope>NUCLEOTIDE SEQUENCE [LARGE SCALE GENOMIC DNA]</scope>
    <source>
        <strain evidence="11">SURF_5</strain>
    </source>
</reference>
<dbReference type="InterPro" id="IPR000089">
    <property type="entry name" value="Biotin_lipoyl"/>
</dbReference>
<evidence type="ECO:0000256" key="8">
    <source>
        <dbReference type="SAM" id="MobiDB-lite"/>
    </source>
</evidence>
<feature type="domain" description="Peripheral subunit-binding (PSBD)" evidence="10">
    <location>
        <begin position="153"/>
        <end position="190"/>
    </location>
</feature>
<dbReference type="InterPro" id="IPR050743">
    <property type="entry name" value="2-oxoacid_DH_E2_comp"/>
</dbReference>
<dbReference type="Pfam" id="PF00364">
    <property type="entry name" value="Biotin_lipoyl"/>
    <property type="match status" value="1"/>
</dbReference>
<dbReference type="InterPro" id="IPR011053">
    <property type="entry name" value="Single_hybrid_motif"/>
</dbReference>
<dbReference type="CDD" id="cd06849">
    <property type="entry name" value="lipoyl_domain"/>
    <property type="match status" value="1"/>
</dbReference>
<dbReference type="Gene3D" id="2.40.50.100">
    <property type="match status" value="1"/>
</dbReference>
<dbReference type="EMBL" id="QZKU01000031">
    <property type="protein sequence ID" value="RJP24744.1"/>
    <property type="molecule type" value="Genomic_DNA"/>
</dbReference>
<dbReference type="PROSITE" id="PS00189">
    <property type="entry name" value="LIPOYL"/>
    <property type="match status" value="1"/>
</dbReference>
<evidence type="ECO:0000259" key="9">
    <source>
        <dbReference type="PROSITE" id="PS50968"/>
    </source>
</evidence>
<keyword evidence="4 7" id="KW-0808">Transferase</keyword>
<dbReference type="PROSITE" id="PS50968">
    <property type="entry name" value="BIOTINYL_LIPOYL"/>
    <property type="match status" value="1"/>
</dbReference>
<dbReference type="Proteomes" id="UP000265882">
    <property type="component" value="Unassembled WGS sequence"/>
</dbReference>
<proteinExistence type="inferred from homology"/>
<evidence type="ECO:0000256" key="4">
    <source>
        <dbReference type="ARBA" id="ARBA00022679"/>
    </source>
</evidence>
<evidence type="ECO:0000256" key="7">
    <source>
        <dbReference type="RuleBase" id="RU003423"/>
    </source>
</evidence>
<dbReference type="GO" id="GO:0005737">
    <property type="term" value="C:cytoplasm"/>
    <property type="evidence" value="ECO:0007669"/>
    <property type="project" value="TreeGrafter"/>
</dbReference>
<protein>
    <recommendedName>
        <fullName evidence="7">Dihydrolipoamide acetyltransferase component of pyruvate dehydrogenase complex</fullName>
        <ecNumber evidence="7">2.3.1.-</ecNumber>
    </recommendedName>
</protein>
<evidence type="ECO:0000256" key="3">
    <source>
        <dbReference type="ARBA" id="ARBA00011484"/>
    </source>
</evidence>
<evidence type="ECO:0000256" key="1">
    <source>
        <dbReference type="ARBA" id="ARBA00001938"/>
    </source>
</evidence>
<accession>A0A3A4P9Y6</accession>
<dbReference type="PANTHER" id="PTHR43178:SF5">
    <property type="entry name" value="LIPOAMIDE ACYLTRANSFERASE COMPONENT OF BRANCHED-CHAIN ALPHA-KETO ACID DEHYDROGENASE COMPLEX, MITOCHONDRIAL"/>
    <property type="match status" value="1"/>
</dbReference>
<dbReference type="GO" id="GO:0031405">
    <property type="term" value="F:lipoic acid binding"/>
    <property type="evidence" value="ECO:0007669"/>
    <property type="project" value="TreeGrafter"/>
</dbReference>
<comment type="similarity">
    <text evidence="2 7">Belongs to the 2-oxoacid dehydrogenase family.</text>
</comment>
<evidence type="ECO:0000256" key="2">
    <source>
        <dbReference type="ARBA" id="ARBA00007317"/>
    </source>
</evidence>
<dbReference type="EC" id="2.3.1.-" evidence="7"/>
<gene>
    <name evidence="11" type="ORF">C4520_03430</name>
</gene>
<feature type="domain" description="Lipoyl-binding" evidence="9">
    <location>
        <begin position="2"/>
        <end position="77"/>
    </location>
</feature>
<dbReference type="PROSITE" id="PS51826">
    <property type="entry name" value="PSBD"/>
    <property type="match status" value="1"/>
</dbReference>
<dbReference type="SUPFAM" id="SSF52777">
    <property type="entry name" value="CoA-dependent acyltransferases"/>
    <property type="match status" value="1"/>
</dbReference>
<dbReference type="InterPro" id="IPR001078">
    <property type="entry name" value="2-oxoacid_DH_actylTfrase"/>
</dbReference>
<dbReference type="PANTHER" id="PTHR43178">
    <property type="entry name" value="DIHYDROLIPOAMIDE ACETYLTRANSFERASE COMPONENT OF PYRUVATE DEHYDROGENASE COMPLEX"/>
    <property type="match status" value="1"/>
</dbReference>
<dbReference type="Pfam" id="PF00198">
    <property type="entry name" value="2-oxoacid_dh"/>
    <property type="match status" value="1"/>
</dbReference>
<evidence type="ECO:0000313" key="12">
    <source>
        <dbReference type="Proteomes" id="UP000265882"/>
    </source>
</evidence>
<dbReference type="InterPro" id="IPR036625">
    <property type="entry name" value="E3-bd_dom_sf"/>
</dbReference>
<dbReference type="GO" id="GO:0016407">
    <property type="term" value="F:acetyltransferase activity"/>
    <property type="evidence" value="ECO:0007669"/>
    <property type="project" value="TreeGrafter"/>
</dbReference>
<evidence type="ECO:0000256" key="5">
    <source>
        <dbReference type="ARBA" id="ARBA00022823"/>
    </source>
</evidence>
<dbReference type="AlphaFoldDB" id="A0A3A4P9Y6"/>
<evidence type="ECO:0000313" key="11">
    <source>
        <dbReference type="EMBL" id="RJP24744.1"/>
    </source>
</evidence>
<dbReference type="SUPFAM" id="SSF51230">
    <property type="entry name" value="Single hybrid motif"/>
    <property type="match status" value="1"/>
</dbReference>
<dbReference type="Pfam" id="PF02817">
    <property type="entry name" value="E3_binding"/>
    <property type="match status" value="1"/>
</dbReference>
<dbReference type="FunFam" id="3.30.559.10:FF:000007">
    <property type="entry name" value="Dihydrolipoamide acetyltransferase component of pyruvate dehydrogenase complex"/>
    <property type="match status" value="1"/>
</dbReference>
<keyword evidence="5 7" id="KW-0450">Lipoyl</keyword>
<dbReference type="InterPro" id="IPR003016">
    <property type="entry name" value="2-oxoA_DH_lipoyl-BS"/>
</dbReference>
<evidence type="ECO:0000256" key="6">
    <source>
        <dbReference type="ARBA" id="ARBA00023315"/>
    </source>
</evidence>
<name>A0A3A4P9Y6_ABYX5</name>
<feature type="region of interest" description="Disordered" evidence="8">
    <location>
        <begin position="192"/>
        <end position="217"/>
    </location>
</feature>
<dbReference type="InterPro" id="IPR023213">
    <property type="entry name" value="CAT-like_dom_sf"/>
</dbReference>
<dbReference type="InterPro" id="IPR004167">
    <property type="entry name" value="PSBD"/>
</dbReference>
<sequence length="453" mass="50024">MPTEVVMPEVGESVVSGTIVKWLKQVGDEIKRDEPLVEISTDKANVEIPSPGEGVLSKILAEEGDEVEVGGLLAIISAPGEKIEAEEPPPKEEKPKPAKKAPPPEEKAERPAPAAEKKPPEKEKPPPPKEPAREKAEEVEEEAAPAAERRRERSSPLVRRLAKEHGINLEEIEGSGLDGRVTKEDVLDYLARREKGEKAPARPKAPAPERPGRPAEKAAAELEEIIPLEGMRKAISDHMIRSKQTSAHVTTINEADMSAVVALREKHKENFRKKYGISLTYLAFVIQATVQALKEFPYMNSSMQEDRIILKRYYNIGISVQTERGLMTPVIANADRLGLEELAQKVDSLARRAREGRLALDEIRNGTFSITNAGFYGALLSTPIINQPQAAILGVEKMEKRAVVVDDAIAIRPMMYLCLSYDHRIVDGATSIQFLQRIKSLLEAGEFELDVCL</sequence>
<organism evidence="11 12">
    <name type="scientific">Abyssobacteria bacterium (strain SURF_5)</name>
    <dbReference type="NCBI Taxonomy" id="2093360"/>
    <lineage>
        <taxon>Bacteria</taxon>
        <taxon>Pseudomonadati</taxon>
        <taxon>Candidatus Hydrogenedentota</taxon>
        <taxon>Candidatus Abyssobacteria</taxon>
    </lineage>
</organism>
<dbReference type="SUPFAM" id="SSF47005">
    <property type="entry name" value="Peripheral subunit-binding domain of 2-oxo acid dehydrogenase complex"/>
    <property type="match status" value="1"/>
</dbReference>
<evidence type="ECO:0000259" key="10">
    <source>
        <dbReference type="PROSITE" id="PS51826"/>
    </source>
</evidence>
<comment type="cofactor">
    <cofactor evidence="1 7">
        <name>(R)-lipoate</name>
        <dbReference type="ChEBI" id="CHEBI:83088"/>
    </cofactor>
</comment>
<dbReference type="Gene3D" id="4.10.320.10">
    <property type="entry name" value="E3-binding domain"/>
    <property type="match status" value="1"/>
</dbReference>